<feature type="chain" id="PRO_5045877378" evidence="2">
    <location>
        <begin position="22"/>
        <end position="452"/>
    </location>
</feature>
<keyword evidence="1 3" id="KW-0378">Hydrolase</keyword>
<comment type="caution">
    <text evidence="3">The sequence shown here is derived from an EMBL/GenBank/DDBJ whole genome shotgun (WGS) entry which is preliminary data.</text>
</comment>
<name>A0ABS9UTW3_9BACT</name>
<dbReference type="InterPro" id="IPR008928">
    <property type="entry name" value="6-hairpin_glycosidase_sf"/>
</dbReference>
<reference evidence="3" key="1">
    <citation type="submission" date="2022-03" db="EMBL/GenBank/DDBJ databases">
        <title>De novo assembled genomes of Belliella spp. (Cyclobacteriaceae) strains.</title>
        <authorList>
            <person name="Szabo A."/>
            <person name="Korponai K."/>
            <person name="Felfoldi T."/>
        </authorList>
    </citation>
    <scope>NUCLEOTIDE SEQUENCE</scope>
    <source>
        <strain evidence="3">DSM 107340</strain>
    </source>
</reference>
<evidence type="ECO:0000256" key="1">
    <source>
        <dbReference type="ARBA" id="ARBA00022801"/>
    </source>
</evidence>
<dbReference type="InterPro" id="IPR010905">
    <property type="entry name" value="Glyco_hydro_88"/>
</dbReference>
<dbReference type="EMBL" id="JAKZGS010000026">
    <property type="protein sequence ID" value="MCH7400056.1"/>
    <property type="molecule type" value="Genomic_DNA"/>
</dbReference>
<dbReference type="PANTHER" id="PTHR33886:SF8">
    <property type="entry name" value="UNSATURATED RHAMNOGALACTURONAN HYDROLASE (EUROFUNG)"/>
    <property type="match status" value="1"/>
</dbReference>
<evidence type="ECO:0000313" key="4">
    <source>
        <dbReference type="Proteomes" id="UP001165488"/>
    </source>
</evidence>
<dbReference type="SUPFAM" id="SSF48208">
    <property type="entry name" value="Six-hairpin glycosidases"/>
    <property type="match status" value="1"/>
</dbReference>
<dbReference type="Proteomes" id="UP001165488">
    <property type="component" value="Unassembled WGS sequence"/>
</dbReference>
<dbReference type="RefSeq" id="WP_241276549.1">
    <property type="nucleotide sequence ID" value="NZ_JAKZGS010000026.1"/>
</dbReference>
<evidence type="ECO:0000313" key="3">
    <source>
        <dbReference type="EMBL" id="MCH7400056.1"/>
    </source>
</evidence>
<feature type="signal peptide" evidence="2">
    <location>
        <begin position="1"/>
        <end position="21"/>
    </location>
</feature>
<protein>
    <submittedName>
        <fullName evidence="3">Glycoside hydrolase family 88 protein</fullName>
    </submittedName>
</protein>
<gene>
    <name evidence="3" type="ORF">MM236_18825</name>
</gene>
<keyword evidence="2" id="KW-0732">Signal</keyword>
<dbReference type="GO" id="GO:0016787">
    <property type="term" value="F:hydrolase activity"/>
    <property type="evidence" value="ECO:0007669"/>
    <property type="project" value="UniProtKB-KW"/>
</dbReference>
<accession>A0ABS9UTW3</accession>
<dbReference type="InterPro" id="IPR012341">
    <property type="entry name" value="6hp_glycosidase-like_sf"/>
</dbReference>
<keyword evidence="4" id="KW-1185">Reference proteome</keyword>
<organism evidence="3 4">
    <name type="scientific">Belliella calami</name>
    <dbReference type="NCBI Taxonomy" id="2923436"/>
    <lineage>
        <taxon>Bacteria</taxon>
        <taxon>Pseudomonadati</taxon>
        <taxon>Bacteroidota</taxon>
        <taxon>Cytophagia</taxon>
        <taxon>Cytophagales</taxon>
        <taxon>Cyclobacteriaceae</taxon>
        <taxon>Belliella</taxon>
    </lineage>
</organism>
<sequence>MLTRYLLFSLFLLLGFSQVTAQNKITDSNTPLHLLQPDYPIPYGLTQINDIEGVLEKVYQYLNEVTPPRLVDKASGSPLKPSQLADGQTRFEKGDFRLTSYEWGVTYAGMMLATQSTGDVRFADYTYERLGFLSGLFPESKGVFMKDPQADFPLKSMISPHALDDAGALCAAMIKAQKSGFQSELDPIIENFVSYIYSREYRLDDGTFARNRPLKNTLWLDDLFMSVPALALYADQSGDTKYMDDAVSQVLHFSERMFNTQTGIFRHGWVENSGNAPSYHWARANGWAFMAMVELLSVLPKNHPEYTKVLSLYQAHAAGLSSFQSNTGFWHQLLDRSDSYLETSATAIFTYGFAKGINEGWLDYRVYAPLTLLAWNAVASKVNERGQVEGTCVGTGMGFDPAFYYHRPTNLYAAHSYGPVMLAGAEMISLLNKHNYEIDETAVQFKRSIPKI</sequence>
<dbReference type="Pfam" id="PF07470">
    <property type="entry name" value="Glyco_hydro_88"/>
    <property type="match status" value="1"/>
</dbReference>
<proteinExistence type="predicted"/>
<dbReference type="PANTHER" id="PTHR33886">
    <property type="entry name" value="UNSATURATED RHAMNOGALACTURONAN HYDROLASE (EUROFUNG)"/>
    <property type="match status" value="1"/>
</dbReference>
<evidence type="ECO:0000256" key="2">
    <source>
        <dbReference type="SAM" id="SignalP"/>
    </source>
</evidence>
<dbReference type="Gene3D" id="1.50.10.10">
    <property type="match status" value="1"/>
</dbReference>
<dbReference type="InterPro" id="IPR052043">
    <property type="entry name" value="PolySaccharide_Degr_Enz"/>
</dbReference>